<feature type="signal peptide" evidence="3">
    <location>
        <begin position="1"/>
        <end position="21"/>
    </location>
</feature>
<organism evidence="5 6">
    <name type="scientific">Pinctada imbricata</name>
    <name type="common">Atlantic pearl-oyster</name>
    <name type="synonym">Pinctada martensii</name>
    <dbReference type="NCBI Taxonomy" id="66713"/>
    <lineage>
        <taxon>Eukaryota</taxon>
        <taxon>Metazoa</taxon>
        <taxon>Spiralia</taxon>
        <taxon>Lophotrochozoa</taxon>
        <taxon>Mollusca</taxon>
        <taxon>Bivalvia</taxon>
        <taxon>Autobranchia</taxon>
        <taxon>Pteriomorphia</taxon>
        <taxon>Pterioida</taxon>
        <taxon>Pterioidea</taxon>
        <taxon>Pteriidae</taxon>
        <taxon>Pinctada</taxon>
    </lineage>
</organism>
<evidence type="ECO:0000259" key="4">
    <source>
        <dbReference type="PROSITE" id="PS50050"/>
    </source>
</evidence>
<feature type="domain" description="TNFR-Cys" evidence="4">
    <location>
        <begin position="35"/>
        <end position="74"/>
    </location>
</feature>
<evidence type="ECO:0000256" key="2">
    <source>
        <dbReference type="SAM" id="Phobius"/>
    </source>
</evidence>
<accession>A0AA88YAY4</accession>
<dbReference type="SMART" id="SM00208">
    <property type="entry name" value="TNFR"/>
    <property type="match status" value="1"/>
</dbReference>
<gene>
    <name evidence="5" type="ORF">FSP39_006281</name>
</gene>
<keyword evidence="3" id="KW-0732">Signal</keyword>
<comment type="caution">
    <text evidence="1">Lacks conserved residue(s) required for the propagation of feature annotation.</text>
</comment>
<name>A0AA88YAY4_PINIB</name>
<evidence type="ECO:0000313" key="6">
    <source>
        <dbReference type="Proteomes" id="UP001186944"/>
    </source>
</evidence>
<dbReference type="InterPro" id="IPR001368">
    <property type="entry name" value="TNFR/NGFR_Cys_rich_reg"/>
</dbReference>
<dbReference type="AlphaFoldDB" id="A0AA88YAY4"/>
<sequence length="254" mass="28928">MLFSMEYYHVFLVMCISLCSSEDDGHKSPPSTGILCKSNEYYSIGLQRCLTCSVCPGKNLIIRKPCEKYSDTQCGPFIEFDKFHQSPIVNVLSSANVTRGKVLLTARIESTRSTNVPVEVIKDGRWYTLAMALVGVLCVVSFFVLLYIVLYCFVCKKRRNEKQLIYDPELHVSSVRSIPLIVRNSSPRTRYSDLPSRERLKKQVVTYTEEGRRQFRNRHARGGATIILHPDSVGRKFHGIGLGQQWSNIVVHCK</sequence>
<dbReference type="PROSITE" id="PS50050">
    <property type="entry name" value="TNFR_NGFR_2"/>
    <property type="match status" value="1"/>
</dbReference>
<evidence type="ECO:0000256" key="3">
    <source>
        <dbReference type="SAM" id="SignalP"/>
    </source>
</evidence>
<reference evidence="5" key="1">
    <citation type="submission" date="2019-08" db="EMBL/GenBank/DDBJ databases">
        <title>The improved chromosome-level genome for the pearl oyster Pinctada fucata martensii using PacBio sequencing and Hi-C.</title>
        <authorList>
            <person name="Zheng Z."/>
        </authorList>
    </citation>
    <scope>NUCLEOTIDE SEQUENCE</scope>
    <source>
        <strain evidence="5">ZZ-2019</strain>
        <tissue evidence="5">Adductor muscle</tissue>
    </source>
</reference>
<dbReference type="Gene3D" id="2.10.50.10">
    <property type="entry name" value="Tumor Necrosis Factor Receptor, subunit A, domain 2"/>
    <property type="match status" value="1"/>
</dbReference>
<dbReference type="EMBL" id="VSWD01000005">
    <property type="protein sequence ID" value="KAK3101779.1"/>
    <property type="molecule type" value="Genomic_DNA"/>
</dbReference>
<protein>
    <recommendedName>
        <fullName evidence="4">TNFR-Cys domain-containing protein</fullName>
    </recommendedName>
</protein>
<dbReference type="PROSITE" id="PS00652">
    <property type="entry name" value="TNFR_NGFR_1"/>
    <property type="match status" value="1"/>
</dbReference>
<keyword evidence="2" id="KW-0812">Transmembrane</keyword>
<keyword evidence="2" id="KW-0472">Membrane</keyword>
<feature type="transmembrane region" description="Helical" evidence="2">
    <location>
        <begin position="126"/>
        <end position="154"/>
    </location>
</feature>
<comment type="caution">
    <text evidence="5">The sequence shown here is derived from an EMBL/GenBank/DDBJ whole genome shotgun (WGS) entry which is preliminary data.</text>
</comment>
<proteinExistence type="predicted"/>
<dbReference type="Proteomes" id="UP001186944">
    <property type="component" value="Unassembled WGS sequence"/>
</dbReference>
<evidence type="ECO:0000256" key="1">
    <source>
        <dbReference type="PROSITE-ProRule" id="PRU00206"/>
    </source>
</evidence>
<feature type="repeat" description="TNFR-Cys" evidence="1">
    <location>
        <begin position="35"/>
        <end position="74"/>
    </location>
</feature>
<keyword evidence="6" id="KW-1185">Reference proteome</keyword>
<evidence type="ECO:0000313" key="5">
    <source>
        <dbReference type="EMBL" id="KAK3101779.1"/>
    </source>
</evidence>
<feature type="chain" id="PRO_5041724810" description="TNFR-Cys domain-containing protein" evidence="3">
    <location>
        <begin position="22"/>
        <end position="254"/>
    </location>
</feature>
<keyword evidence="2" id="KW-1133">Transmembrane helix</keyword>